<dbReference type="InterPro" id="IPR036390">
    <property type="entry name" value="WH_DNA-bd_sf"/>
</dbReference>
<evidence type="ECO:0000313" key="3">
    <source>
        <dbReference type="Proteomes" id="UP001596116"/>
    </source>
</evidence>
<dbReference type="RefSeq" id="WP_379880479.1">
    <property type="nucleotide sequence ID" value="NZ_JBHPON010000001.1"/>
</dbReference>
<dbReference type="CDD" id="cd18873">
    <property type="entry name" value="NUDIX_NadM_like"/>
    <property type="match status" value="1"/>
</dbReference>
<organism evidence="2 3">
    <name type="scientific">Hyphococcus aureus</name>
    <dbReference type="NCBI Taxonomy" id="2666033"/>
    <lineage>
        <taxon>Bacteria</taxon>
        <taxon>Pseudomonadati</taxon>
        <taxon>Pseudomonadota</taxon>
        <taxon>Alphaproteobacteria</taxon>
        <taxon>Parvularculales</taxon>
        <taxon>Parvularculaceae</taxon>
        <taxon>Hyphococcus</taxon>
    </lineage>
</organism>
<evidence type="ECO:0000313" key="2">
    <source>
        <dbReference type="EMBL" id="MFC6034208.1"/>
    </source>
</evidence>
<name>A0ABW1KU49_9PROT</name>
<keyword evidence="3" id="KW-1185">Reference proteome</keyword>
<dbReference type="EMBL" id="JBHPON010000001">
    <property type="protein sequence ID" value="MFC6034208.1"/>
    <property type="molecule type" value="Genomic_DNA"/>
</dbReference>
<dbReference type="InterPro" id="IPR054105">
    <property type="entry name" value="WHD_NrtR"/>
</dbReference>
<proteinExistence type="predicted"/>
<sequence length="341" mass="37646">MKKPPSPPLVSNVAIALNAVIAVVDGDRPEVLCVRGAPGVADRDLALPYGPFDPERHRTFEIGVREWVERQTHVTLGYVEQLYTFGDKGREAPAAALAGGAGERVVSVGYLALAPSPADLLTEDAVWSDWYSFFPWEDWRGGEPSILRERIIPALDAWTGRAKTADARERRKMRINVSFGRDGFGWEEERTLDRYELMYEAGLVIEAWRDRVAAKLEPPVGGEPGKGETGIAMISDHRRILATAIGRLRGKLKYRPVIFEMMGAAFTLLQLQRTVEAIVGFEFHKQNFRRSVEKSGFVAATGEMSSETGGRPAALFRVDRDGLKDRAAAGLAIPRNKAIGD</sequence>
<dbReference type="Pfam" id="PF21906">
    <property type="entry name" value="WHD_NrtR"/>
    <property type="match status" value="1"/>
</dbReference>
<reference evidence="2 3" key="1">
    <citation type="submission" date="2024-09" db="EMBL/GenBank/DDBJ databases">
        <authorList>
            <person name="Zhang Z.-H."/>
        </authorList>
    </citation>
    <scope>NUCLEOTIDE SEQUENCE [LARGE SCALE GENOMIC DNA]</scope>
    <source>
        <strain evidence="2 3">HHTR114</strain>
    </source>
</reference>
<dbReference type="InterPro" id="IPR011213">
    <property type="entry name" value="NMN_biosyn"/>
</dbReference>
<dbReference type="InterPro" id="IPR015797">
    <property type="entry name" value="NUDIX_hydrolase-like_dom_sf"/>
</dbReference>
<feature type="domain" description="NrtR DNA-binding winged helix" evidence="1">
    <location>
        <begin position="259"/>
        <end position="317"/>
    </location>
</feature>
<accession>A0ABW1KU49</accession>
<dbReference type="Gene3D" id="3.90.79.10">
    <property type="entry name" value="Nucleoside Triphosphate Pyrophosphohydrolase"/>
    <property type="match status" value="1"/>
</dbReference>
<dbReference type="Gene3D" id="1.10.10.10">
    <property type="entry name" value="Winged helix-like DNA-binding domain superfamily/Winged helix DNA-binding domain"/>
    <property type="match status" value="1"/>
</dbReference>
<evidence type="ECO:0000259" key="1">
    <source>
        <dbReference type="Pfam" id="PF21906"/>
    </source>
</evidence>
<comment type="caution">
    <text evidence="2">The sequence shown here is derived from an EMBL/GenBank/DDBJ whole genome shotgun (WGS) entry which is preliminary data.</text>
</comment>
<dbReference type="InterPro" id="IPR036388">
    <property type="entry name" value="WH-like_DNA-bd_sf"/>
</dbReference>
<gene>
    <name evidence="2" type="ORF">ACFMB1_01560</name>
</gene>
<dbReference type="Proteomes" id="UP001596116">
    <property type="component" value="Unassembled WGS sequence"/>
</dbReference>
<protein>
    <submittedName>
        <fullName evidence="2">NAD regulator</fullName>
    </submittedName>
</protein>
<dbReference type="SUPFAM" id="SSF55811">
    <property type="entry name" value="Nudix"/>
    <property type="match status" value="1"/>
</dbReference>
<dbReference type="SUPFAM" id="SSF46785">
    <property type="entry name" value="Winged helix' DNA-binding domain"/>
    <property type="match status" value="1"/>
</dbReference>
<dbReference type="PIRSF" id="PIRSF019423">
    <property type="entry name" value="NMN_biosyn"/>
    <property type="match status" value="1"/>
</dbReference>